<dbReference type="InterPro" id="IPR009075">
    <property type="entry name" value="AcylCo_DH/oxidase_C"/>
</dbReference>
<dbReference type="Pfam" id="PF00441">
    <property type="entry name" value="Acyl-CoA_dh_1"/>
    <property type="match status" value="1"/>
</dbReference>
<feature type="domain" description="Acyl-CoA oxidase/dehydrogenase middle" evidence="8">
    <location>
        <begin position="125"/>
        <end position="220"/>
    </location>
</feature>
<reference evidence="10 11" key="1">
    <citation type="submission" date="2020-08" db="EMBL/GenBank/DDBJ databases">
        <title>Genomic Encyclopedia of Type Strains, Phase IV (KMG-IV): sequencing the most valuable type-strain genomes for metagenomic binning, comparative biology and taxonomic classification.</title>
        <authorList>
            <person name="Goeker M."/>
        </authorList>
    </citation>
    <scope>NUCLEOTIDE SEQUENCE [LARGE SCALE GENOMIC DNA]</scope>
    <source>
        <strain evidence="10 11">DSM 103336</strain>
    </source>
</reference>
<comment type="caution">
    <text evidence="10">The sequence shown here is derived from an EMBL/GenBank/DDBJ whole genome shotgun (WGS) entry which is preliminary data.</text>
</comment>
<sequence length="402" mass="44682">MNLDFDADELAFRDEVRAFLAAELPDDIRTAVADRTDLTKEQIVRWHGILHRRGWAVPKWAAEHGGRGWTPAQKYIFQEELSLARAPDEFSFNVAMIGPVIARFGTDAQKERFLPPTASLDIWWCQGFSEPGSGSDLASLKTTAVRDGDDYVVNGQKIWTTLAQHADWIFALVRTDPNAQKPQMGISFLLIDMTTPGITVRPIRTIDNHHEVNEVFFDDVRVPAENLIGQENKGWDYAKHLLGNERSGIARIGLSKERLRWARATAKEMAADGRMTQREHARLLRELIETEIDLKALELTQLRVVAADSAGGGGDPGAGAAASSILKVKGSDIQQRMTEIMMTLAGPAGLAQPDLDHGRNEEPQDRWLPAAAPYYFTMRKVSIYGGSNEIQRNIVAKTVMGL</sequence>
<dbReference type="OrthoDB" id="9780544at2"/>
<dbReference type="PANTHER" id="PTHR43292:SF3">
    <property type="entry name" value="ACYL-COA DEHYDROGENASE FADE29"/>
    <property type="match status" value="1"/>
</dbReference>
<keyword evidence="4 6" id="KW-0274">FAD</keyword>
<keyword evidence="11" id="KW-1185">Reference proteome</keyword>
<keyword evidence="3 6" id="KW-0285">Flavoprotein</keyword>
<evidence type="ECO:0000256" key="6">
    <source>
        <dbReference type="RuleBase" id="RU362125"/>
    </source>
</evidence>
<dbReference type="Gene3D" id="1.10.540.10">
    <property type="entry name" value="Acyl-CoA dehydrogenase/oxidase, N-terminal domain"/>
    <property type="match status" value="1"/>
</dbReference>
<dbReference type="GO" id="GO:0005886">
    <property type="term" value="C:plasma membrane"/>
    <property type="evidence" value="ECO:0007669"/>
    <property type="project" value="TreeGrafter"/>
</dbReference>
<dbReference type="EMBL" id="JACIJR010000005">
    <property type="protein sequence ID" value="MBB5729824.1"/>
    <property type="molecule type" value="Genomic_DNA"/>
</dbReference>
<dbReference type="InterPro" id="IPR009100">
    <property type="entry name" value="AcylCoA_DH/oxidase_NM_dom_sf"/>
</dbReference>
<feature type="domain" description="Acyl-CoA dehydrogenase/oxidase C-terminal" evidence="7">
    <location>
        <begin position="232"/>
        <end position="399"/>
    </location>
</feature>
<evidence type="ECO:0000259" key="8">
    <source>
        <dbReference type="Pfam" id="PF02770"/>
    </source>
</evidence>
<evidence type="ECO:0000256" key="1">
    <source>
        <dbReference type="ARBA" id="ARBA00001974"/>
    </source>
</evidence>
<keyword evidence="5 6" id="KW-0560">Oxidoreductase</keyword>
<evidence type="ECO:0000256" key="4">
    <source>
        <dbReference type="ARBA" id="ARBA00022827"/>
    </source>
</evidence>
<comment type="cofactor">
    <cofactor evidence="1 6">
        <name>FAD</name>
        <dbReference type="ChEBI" id="CHEBI:57692"/>
    </cofactor>
</comment>
<dbReference type="AlphaFoldDB" id="A0A7W9BTG2"/>
<evidence type="ECO:0000313" key="10">
    <source>
        <dbReference type="EMBL" id="MBB5729824.1"/>
    </source>
</evidence>
<dbReference type="Proteomes" id="UP000546701">
    <property type="component" value="Unassembled WGS sequence"/>
</dbReference>
<feature type="domain" description="Acyl-CoA dehydrogenase/oxidase N-terminal" evidence="9">
    <location>
        <begin position="8"/>
        <end position="119"/>
    </location>
</feature>
<dbReference type="FunFam" id="2.40.110.10:FF:000011">
    <property type="entry name" value="Acyl-CoA dehydrogenase FadE34"/>
    <property type="match status" value="1"/>
</dbReference>
<dbReference type="Pfam" id="PF02771">
    <property type="entry name" value="Acyl-CoA_dh_N"/>
    <property type="match status" value="1"/>
</dbReference>
<dbReference type="Gene3D" id="2.40.110.10">
    <property type="entry name" value="Butyryl-CoA Dehydrogenase, subunit A, domain 2"/>
    <property type="match status" value="1"/>
</dbReference>
<dbReference type="InterPro" id="IPR052161">
    <property type="entry name" value="Mycobact_Acyl-CoA_DH"/>
</dbReference>
<protein>
    <submittedName>
        <fullName evidence="10">Alkylation response protein AidB-like acyl-CoA dehydrogenase</fullName>
    </submittedName>
</protein>
<evidence type="ECO:0000259" key="9">
    <source>
        <dbReference type="Pfam" id="PF02771"/>
    </source>
</evidence>
<dbReference type="InterPro" id="IPR036250">
    <property type="entry name" value="AcylCo_DH-like_C"/>
</dbReference>
<dbReference type="Gene3D" id="1.20.140.10">
    <property type="entry name" value="Butyryl-CoA Dehydrogenase, subunit A, domain 3"/>
    <property type="match status" value="1"/>
</dbReference>
<proteinExistence type="inferred from homology"/>
<dbReference type="Pfam" id="PF02770">
    <property type="entry name" value="Acyl-CoA_dh_M"/>
    <property type="match status" value="1"/>
</dbReference>
<dbReference type="InterPro" id="IPR037069">
    <property type="entry name" value="AcylCoA_DH/ox_N_sf"/>
</dbReference>
<name>A0A7W9BTG2_9SPHN</name>
<evidence type="ECO:0000256" key="5">
    <source>
        <dbReference type="ARBA" id="ARBA00023002"/>
    </source>
</evidence>
<dbReference type="GO" id="GO:0016627">
    <property type="term" value="F:oxidoreductase activity, acting on the CH-CH group of donors"/>
    <property type="evidence" value="ECO:0007669"/>
    <property type="project" value="InterPro"/>
</dbReference>
<dbReference type="PANTHER" id="PTHR43292">
    <property type="entry name" value="ACYL-COA DEHYDROGENASE"/>
    <property type="match status" value="1"/>
</dbReference>
<evidence type="ECO:0000259" key="7">
    <source>
        <dbReference type="Pfam" id="PF00441"/>
    </source>
</evidence>
<evidence type="ECO:0000256" key="3">
    <source>
        <dbReference type="ARBA" id="ARBA00022630"/>
    </source>
</evidence>
<accession>A0A7W9BTG2</accession>
<dbReference type="RefSeq" id="WP_157176021.1">
    <property type="nucleotide sequence ID" value="NZ_BMJP01000003.1"/>
</dbReference>
<evidence type="ECO:0000256" key="2">
    <source>
        <dbReference type="ARBA" id="ARBA00009347"/>
    </source>
</evidence>
<dbReference type="InterPro" id="IPR013786">
    <property type="entry name" value="AcylCoA_DH/ox_N"/>
</dbReference>
<evidence type="ECO:0000313" key="11">
    <source>
        <dbReference type="Proteomes" id="UP000546701"/>
    </source>
</evidence>
<dbReference type="InterPro" id="IPR006091">
    <property type="entry name" value="Acyl-CoA_Oxase/DH_mid-dom"/>
</dbReference>
<dbReference type="InterPro" id="IPR046373">
    <property type="entry name" value="Acyl-CoA_Oxase/DH_mid-dom_sf"/>
</dbReference>
<organism evidence="10 11">
    <name type="scientific">Sphingomonas prati</name>
    <dbReference type="NCBI Taxonomy" id="1843237"/>
    <lineage>
        <taxon>Bacteria</taxon>
        <taxon>Pseudomonadati</taxon>
        <taxon>Pseudomonadota</taxon>
        <taxon>Alphaproteobacteria</taxon>
        <taxon>Sphingomonadales</taxon>
        <taxon>Sphingomonadaceae</taxon>
        <taxon>Sphingomonas</taxon>
    </lineage>
</organism>
<dbReference type="SUPFAM" id="SSF47203">
    <property type="entry name" value="Acyl-CoA dehydrogenase C-terminal domain-like"/>
    <property type="match status" value="1"/>
</dbReference>
<gene>
    <name evidence="10" type="ORF">FHS99_002320</name>
</gene>
<dbReference type="SUPFAM" id="SSF56645">
    <property type="entry name" value="Acyl-CoA dehydrogenase NM domain-like"/>
    <property type="match status" value="1"/>
</dbReference>
<dbReference type="GO" id="GO:0050660">
    <property type="term" value="F:flavin adenine dinucleotide binding"/>
    <property type="evidence" value="ECO:0007669"/>
    <property type="project" value="InterPro"/>
</dbReference>
<comment type="similarity">
    <text evidence="2 6">Belongs to the acyl-CoA dehydrogenase family.</text>
</comment>